<organism evidence="1 2">
    <name type="scientific">Shewanella japonica</name>
    <dbReference type="NCBI Taxonomy" id="93973"/>
    <lineage>
        <taxon>Bacteria</taxon>
        <taxon>Pseudomonadati</taxon>
        <taxon>Pseudomonadota</taxon>
        <taxon>Gammaproteobacteria</taxon>
        <taxon>Alteromonadales</taxon>
        <taxon>Shewanellaceae</taxon>
        <taxon>Shewanella</taxon>
    </lineage>
</organism>
<dbReference type="Proteomes" id="UP000191820">
    <property type="component" value="Chromosome"/>
</dbReference>
<name>A0ABM6JLW1_9GAMM</name>
<reference evidence="1 2" key="1">
    <citation type="submission" date="2017-03" db="EMBL/GenBank/DDBJ databases">
        <title>Genome sequencing of Shewanella japonica KCTC 22435.</title>
        <authorList>
            <person name="Kim K.M."/>
        </authorList>
    </citation>
    <scope>NUCLEOTIDE SEQUENCE [LARGE SCALE GENOMIC DNA]</scope>
    <source>
        <strain evidence="1 2">KCTC 22435</strain>
    </source>
</reference>
<protein>
    <submittedName>
        <fullName evidence="1">Uncharacterized protein</fullName>
    </submittedName>
</protein>
<proteinExistence type="predicted"/>
<dbReference type="EMBL" id="CP020472">
    <property type="protein sequence ID" value="ARD22787.1"/>
    <property type="molecule type" value="Genomic_DNA"/>
</dbReference>
<dbReference type="RefSeq" id="WP_080915999.1">
    <property type="nucleotide sequence ID" value="NZ_CP020472.1"/>
</dbReference>
<sequence>MDRRYKKRIDRYWSKMEKQCADALSRIDPNDWFDLWHTHPDWDGKGNARPENRKRAIELTFQFLVKAEALINHRNTEVQCFAIVKEDTMDNSIYIHSENPNSSEFPFKYDGVTWNIENKELESIINLNTHQIGVFHSDDEQTYFIRKVA</sequence>
<evidence type="ECO:0000313" key="2">
    <source>
        <dbReference type="Proteomes" id="UP000191820"/>
    </source>
</evidence>
<evidence type="ECO:0000313" key="1">
    <source>
        <dbReference type="EMBL" id="ARD22787.1"/>
    </source>
</evidence>
<accession>A0ABM6JLW1</accession>
<keyword evidence="2" id="KW-1185">Reference proteome</keyword>
<gene>
    <name evidence="1" type="ORF">SJ2017_2497</name>
</gene>